<reference evidence="2 3" key="1">
    <citation type="journal article" date="2019" name="Int. J. Syst. Evol. Microbiol.">
        <title>The Global Catalogue of Microorganisms (GCM) 10K type strain sequencing project: providing services to taxonomists for standard genome sequencing and annotation.</title>
        <authorList>
            <consortium name="The Broad Institute Genomics Platform"/>
            <consortium name="The Broad Institute Genome Sequencing Center for Infectious Disease"/>
            <person name="Wu L."/>
            <person name="Ma J."/>
        </authorList>
    </citation>
    <scope>NUCLEOTIDE SEQUENCE [LARGE SCALE GENOMIC DNA]</scope>
    <source>
        <strain evidence="2 3">JCM 16330</strain>
    </source>
</reference>
<sequence>MQPADTSPGDVARVDACTDVHYVDTGMYDTPGYGAVYVLNGDRPAVLDTGIGTHHDRVLDALDEVGVARDDLAAIVCSHVHLDHAGGAGFLADACPNADVYVHEIGASHLADPSDLVAGTKRAVGDQWRYYVEPEPVPEARIVEVTDGDVIDLGDRTLTVHHAPGHAPHQVVLADDRDGFVHTADAAGIWVPALGEVHETSPPPNFDLEQCLADIETIRECDPNVLLYPHFGPVADDVDGVLAEYADTLTEWVARVREKHAELDDDEDVERYFAERTELDEVWPAHKAGEEVAMNVRGVLVAFDRGLA</sequence>
<dbReference type="PANTHER" id="PTHR42951:SF4">
    <property type="entry name" value="ACYL-COENZYME A THIOESTERASE MBLAC2"/>
    <property type="match status" value="1"/>
</dbReference>
<dbReference type="InterPro" id="IPR001279">
    <property type="entry name" value="Metallo-B-lactamas"/>
</dbReference>
<dbReference type="InterPro" id="IPR036866">
    <property type="entry name" value="RibonucZ/Hydroxyglut_hydro"/>
</dbReference>
<comment type="caution">
    <text evidence="2">The sequence shown here is derived from an EMBL/GenBank/DDBJ whole genome shotgun (WGS) entry which is preliminary data.</text>
</comment>
<dbReference type="InterPro" id="IPR050855">
    <property type="entry name" value="NDM-1-like"/>
</dbReference>
<organism evidence="2 3">
    <name type="scientific">Halarchaeum salinum</name>
    <dbReference type="NCBI Taxonomy" id="489912"/>
    <lineage>
        <taxon>Archaea</taxon>
        <taxon>Methanobacteriati</taxon>
        <taxon>Methanobacteriota</taxon>
        <taxon>Stenosarchaea group</taxon>
        <taxon>Halobacteria</taxon>
        <taxon>Halobacteriales</taxon>
        <taxon>Halobacteriaceae</taxon>
    </lineage>
</organism>
<dbReference type="AlphaFoldDB" id="A0AAV3SBQ4"/>
<evidence type="ECO:0000313" key="2">
    <source>
        <dbReference type="EMBL" id="GAA0312482.1"/>
    </source>
</evidence>
<accession>A0AAV3SBQ4</accession>
<feature type="domain" description="Metallo-beta-lactamase" evidence="1">
    <location>
        <begin position="33"/>
        <end position="230"/>
    </location>
</feature>
<dbReference type="Pfam" id="PF00753">
    <property type="entry name" value="Lactamase_B"/>
    <property type="match status" value="1"/>
</dbReference>
<dbReference type="CDD" id="cd07726">
    <property type="entry name" value="ST1585-like_MBL-fold"/>
    <property type="match status" value="1"/>
</dbReference>
<dbReference type="Proteomes" id="UP001500837">
    <property type="component" value="Unassembled WGS sequence"/>
</dbReference>
<dbReference type="Gene3D" id="3.60.15.10">
    <property type="entry name" value="Ribonuclease Z/Hydroxyacylglutathione hydrolase-like"/>
    <property type="match status" value="1"/>
</dbReference>
<evidence type="ECO:0000259" key="1">
    <source>
        <dbReference type="SMART" id="SM00849"/>
    </source>
</evidence>
<keyword evidence="3" id="KW-1185">Reference proteome</keyword>
<dbReference type="EMBL" id="BAAABL010000087">
    <property type="protein sequence ID" value="GAA0312482.1"/>
    <property type="molecule type" value="Genomic_DNA"/>
</dbReference>
<dbReference type="SMART" id="SM00849">
    <property type="entry name" value="Lactamase_B"/>
    <property type="match status" value="1"/>
</dbReference>
<dbReference type="InterPro" id="IPR037482">
    <property type="entry name" value="ST1585_MBL-fold"/>
</dbReference>
<dbReference type="PANTHER" id="PTHR42951">
    <property type="entry name" value="METALLO-BETA-LACTAMASE DOMAIN-CONTAINING"/>
    <property type="match status" value="1"/>
</dbReference>
<gene>
    <name evidence="2" type="ORF">GCM10009066_27150</name>
</gene>
<proteinExistence type="predicted"/>
<dbReference type="RefSeq" id="WP_211312791.1">
    <property type="nucleotide sequence ID" value="NZ_BAAABL010000087.1"/>
</dbReference>
<protein>
    <submittedName>
        <fullName evidence="2">MBL fold metallo-hydrolase</fullName>
    </submittedName>
</protein>
<dbReference type="SUPFAM" id="SSF56281">
    <property type="entry name" value="Metallo-hydrolase/oxidoreductase"/>
    <property type="match status" value="1"/>
</dbReference>
<evidence type="ECO:0000313" key="3">
    <source>
        <dbReference type="Proteomes" id="UP001500837"/>
    </source>
</evidence>
<name>A0AAV3SBQ4_9EURY</name>